<dbReference type="InterPro" id="IPR019193">
    <property type="entry name" value="UBQ-conj_enz_E2-bd_prot"/>
</dbReference>
<dbReference type="GO" id="GO:0061630">
    <property type="term" value="F:ubiquitin protein ligase activity"/>
    <property type="evidence" value="ECO:0007669"/>
    <property type="project" value="UniProtKB-EC"/>
</dbReference>
<evidence type="ECO:0000256" key="8">
    <source>
        <dbReference type="ARBA" id="ARBA00064185"/>
    </source>
</evidence>
<accession>A0AAN8GFZ9</accession>
<dbReference type="EC" id="2.3.2.26" evidence="2"/>
<dbReference type="GO" id="GO:0006513">
    <property type="term" value="P:protein monoubiquitination"/>
    <property type="evidence" value="ECO:0007669"/>
    <property type="project" value="TreeGrafter"/>
</dbReference>
<feature type="compositionally biased region" description="Basic and acidic residues" evidence="9">
    <location>
        <begin position="161"/>
        <end position="174"/>
    </location>
</feature>
<dbReference type="GO" id="GO:0005634">
    <property type="term" value="C:nucleus"/>
    <property type="evidence" value="ECO:0007669"/>
    <property type="project" value="TreeGrafter"/>
</dbReference>
<dbReference type="GO" id="GO:0051865">
    <property type="term" value="P:protein autoubiquitination"/>
    <property type="evidence" value="ECO:0007669"/>
    <property type="project" value="TreeGrafter"/>
</dbReference>
<dbReference type="GO" id="GO:0005829">
    <property type="term" value="C:cytosol"/>
    <property type="evidence" value="ECO:0007669"/>
    <property type="project" value="TreeGrafter"/>
</dbReference>
<dbReference type="GO" id="GO:0043161">
    <property type="term" value="P:proteasome-mediated ubiquitin-dependent protein catabolic process"/>
    <property type="evidence" value="ECO:0007669"/>
    <property type="project" value="TreeGrafter"/>
</dbReference>
<evidence type="ECO:0000256" key="9">
    <source>
        <dbReference type="SAM" id="MobiDB-lite"/>
    </source>
</evidence>
<dbReference type="GO" id="GO:0000209">
    <property type="term" value="P:protein polyubiquitination"/>
    <property type="evidence" value="ECO:0007669"/>
    <property type="project" value="TreeGrafter"/>
</dbReference>
<evidence type="ECO:0000256" key="6">
    <source>
        <dbReference type="ARBA" id="ARBA00032298"/>
    </source>
</evidence>
<evidence type="ECO:0000256" key="3">
    <source>
        <dbReference type="ARBA" id="ARBA00013646"/>
    </source>
</evidence>
<evidence type="ECO:0000256" key="5">
    <source>
        <dbReference type="ARBA" id="ARBA00032234"/>
    </source>
</evidence>
<protein>
    <recommendedName>
        <fullName evidence="3">E3 ubiquitin-protein ligase E3D</fullName>
        <ecNumber evidence="2">2.3.2.26</ecNumber>
    </recommendedName>
    <alternativeName>
        <fullName evidence="6">HECT-type E3 ubiquitin transferase E3D</fullName>
    </alternativeName>
    <alternativeName>
        <fullName evidence="5">UbcH10-binding protein with a HECT-like domain</fullName>
    </alternativeName>
    <alternativeName>
        <fullName evidence="4">Ubiquitin-conjugating enzyme E2C-binding protein</fullName>
    </alternativeName>
</protein>
<organism evidence="10 11">
    <name type="scientific">Patella caerulea</name>
    <name type="common">Rayed Mediterranean limpet</name>
    <dbReference type="NCBI Taxonomy" id="87958"/>
    <lineage>
        <taxon>Eukaryota</taxon>
        <taxon>Metazoa</taxon>
        <taxon>Spiralia</taxon>
        <taxon>Lophotrochozoa</taxon>
        <taxon>Mollusca</taxon>
        <taxon>Gastropoda</taxon>
        <taxon>Patellogastropoda</taxon>
        <taxon>Patelloidea</taxon>
        <taxon>Patellidae</taxon>
        <taxon>Patella</taxon>
    </lineage>
</organism>
<dbReference type="PANTHER" id="PTHR31531:SF2">
    <property type="entry name" value="E3 UBIQUITIN-PROTEIN LIGASE E3D"/>
    <property type="match status" value="1"/>
</dbReference>
<comment type="function">
    <text evidence="7">E3 ubiquitin-protein ligase which accepts ubiquitin from specific E2 ubiquitin-conjugating enzymes, and transfers it to substrates, generally promoting their degradation by the proteasome. Independently of its E3 ubiquitin-protein ligase activity, acts as an inhibitor of CPSF3 endonuclease activity by blocking CPSF3 active site.</text>
</comment>
<evidence type="ECO:0000256" key="4">
    <source>
        <dbReference type="ARBA" id="ARBA00029737"/>
    </source>
</evidence>
<comment type="caution">
    <text evidence="10">The sequence shown here is derived from an EMBL/GenBank/DDBJ whole genome shotgun (WGS) entry which is preliminary data.</text>
</comment>
<keyword evidence="11" id="KW-1185">Reference proteome</keyword>
<dbReference type="PANTHER" id="PTHR31531">
    <property type="entry name" value="E3 UBIQUITIN-PROTEIN LIGASE E3D FAMILY MEMBER"/>
    <property type="match status" value="1"/>
</dbReference>
<evidence type="ECO:0000256" key="1">
    <source>
        <dbReference type="ARBA" id="ARBA00000885"/>
    </source>
</evidence>
<dbReference type="AlphaFoldDB" id="A0AAN8GFZ9"/>
<dbReference type="GO" id="GO:0030332">
    <property type="term" value="F:cyclin binding"/>
    <property type="evidence" value="ECO:0007669"/>
    <property type="project" value="TreeGrafter"/>
</dbReference>
<reference evidence="10 11" key="1">
    <citation type="submission" date="2024-01" db="EMBL/GenBank/DDBJ databases">
        <title>The genome of the rayed Mediterranean limpet Patella caerulea (Linnaeus, 1758).</title>
        <authorList>
            <person name="Anh-Thu Weber A."/>
            <person name="Halstead-Nussloch G."/>
        </authorList>
    </citation>
    <scope>NUCLEOTIDE SEQUENCE [LARGE SCALE GENOMIC DNA]</scope>
    <source>
        <strain evidence="10">AATW-2023a</strain>
        <tissue evidence="10">Whole specimen</tissue>
    </source>
</reference>
<evidence type="ECO:0000256" key="7">
    <source>
        <dbReference type="ARBA" id="ARBA00053831"/>
    </source>
</evidence>
<feature type="region of interest" description="Disordered" evidence="9">
    <location>
        <begin position="161"/>
        <end position="185"/>
    </location>
</feature>
<dbReference type="Proteomes" id="UP001347796">
    <property type="component" value="Unassembled WGS sequence"/>
</dbReference>
<dbReference type="GO" id="GO:0000151">
    <property type="term" value="C:ubiquitin ligase complex"/>
    <property type="evidence" value="ECO:0007669"/>
    <property type="project" value="TreeGrafter"/>
</dbReference>
<dbReference type="Pfam" id="PF09814">
    <property type="entry name" value="HECT_2"/>
    <property type="match status" value="1"/>
</dbReference>
<dbReference type="GO" id="GO:0031624">
    <property type="term" value="F:ubiquitin conjugating enzyme binding"/>
    <property type="evidence" value="ECO:0007669"/>
    <property type="project" value="TreeGrafter"/>
</dbReference>
<comment type="catalytic activity">
    <reaction evidence="1">
        <text>S-ubiquitinyl-[E2 ubiquitin-conjugating enzyme]-L-cysteine + [acceptor protein]-L-lysine = [E2 ubiquitin-conjugating enzyme]-L-cysteine + N(6)-ubiquitinyl-[acceptor protein]-L-lysine.</text>
        <dbReference type="EC" id="2.3.2.26"/>
    </reaction>
</comment>
<comment type="subunit">
    <text evidence="8">Interacts with UBE2C/UbcH10 (E2 ubiquitin-conjugating enzyme). In vitro, interacts with cyclin-B.</text>
</comment>
<name>A0AAN8GFZ9_PATCE</name>
<evidence type="ECO:0000313" key="10">
    <source>
        <dbReference type="EMBL" id="KAK6166014.1"/>
    </source>
</evidence>
<gene>
    <name evidence="10" type="ORF">SNE40_022806</name>
</gene>
<sequence length="410" mass="46619">MFCLFAEKKPQVSSVSMILSLPPRFEEKDSKPTISVHQNSVCLEDRDTLVNFSLHNAELSPLSCRGLLLNRHKDLQMTLRSLETKEGEIIQPARQDAAHINQSKLVEKILICQNQLFCISCGNRILHRHSSFHRVLPLPSENWSDYADMWFCHQHDSHGTSDNHDTADTHDHPKSKPSPSLTPKANDCLVGTTYIMIKSRHIQSGAVNSHQDELVCGRCGVCIGTSLTHKQSDQETKDIYKIYLHATTFQQTDDVSDLLTSKQSSEDRLQYYLSQLLQEESQLYTSFRFIISSTDKHNLSIKILVWLLDENIEVYQGICETTSDINQVIDIPAVLCMKLLYRCILSSSQAKPEDKASYKLWERDNSVHGISLPYSLCQQMTSLLINSTKKLPKSTRQLNGFNVGLLNVKR</sequence>
<evidence type="ECO:0000313" key="11">
    <source>
        <dbReference type="Proteomes" id="UP001347796"/>
    </source>
</evidence>
<proteinExistence type="predicted"/>
<evidence type="ECO:0000256" key="2">
    <source>
        <dbReference type="ARBA" id="ARBA00012485"/>
    </source>
</evidence>
<dbReference type="EMBL" id="JAZGQO010000021">
    <property type="protein sequence ID" value="KAK6166014.1"/>
    <property type="molecule type" value="Genomic_DNA"/>
</dbReference>